<dbReference type="SUPFAM" id="SSF48619">
    <property type="entry name" value="Phospholipase A2, PLA2"/>
    <property type="match status" value="1"/>
</dbReference>
<accession>A0A431WFH9</accession>
<dbReference type="Pfam" id="PF08398">
    <property type="entry name" value="Phospholip_A2_4"/>
    <property type="match status" value="1"/>
</dbReference>
<dbReference type="EMBL" id="RXNT01000004">
    <property type="protein sequence ID" value="RTR33917.1"/>
    <property type="molecule type" value="Genomic_DNA"/>
</dbReference>
<protein>
    <submittedName>
        <fullName evidence="2">Phospholipase</fullName>
    </submittedName>
</protein>
<organism evidence="2 3">
    <name type="scientific">Bacillus yapensis</name>
    <dbReference type="NCBI Taxonomy" id="2492960"/>
    <lineage>
        <taxon>Bacteria</taxon>
        <taxon>Bacillati</taxon>
        <taxon>Bacillota</taxon>
        <taxon>Bacilli</taxon>
        <taxon>Bacillales</taxon>
        <taxon>Bacillaceae</taxon>
        <taxon>Bacillus</taxon>
    </lineage>
</organism>
<dbReference type="InterPro" id="IPR013607">
    <property type="entry name" value="Phospholipase_A2-like"/>
</dbReference>
<evidence type="ECO:0000313" key="3">
    <source>
        <dbReference type="Proteomes" id="UP000271374"/>
    </source>
</evidence>
<dbReference type="GO" id="GO:0005198">
    <property type="term" value="F:structural molecule activity"/>
    <property type="evidence" value="ECO:0007669"/>
    <property type="project" value="InterPro"/>
</dbReference>
<dbReference type="Proteomes" id="UP000271374">
    <property type="component" value="Unassembled WGS sequence"/>
</dbReference>
<keyword evidence="3" id="KW-1185">Reference proteome</keyword>
<proteinExistence type="predicted"/>
<dbReference type="Gene3D" id="1.20.90.10">
    <property type="entry name" value="Phospholipase A2 domain"/>
    <property type="match status" value="1"/>
</dbReference>
<evidence type="ECO:0000259" key="1">
    <source>
        <dbReference type="Pfam" id="PF08398"/>
    </source>
</evidence>
<name>A0A431WFH9_9BACI</name>
<feature type="domain" description="Phospholipase A2-like" evidence="1">
    <location>
        <begin position="13"/>
        <end position="49"/>
    </location>
</feature>
<dbReference type="OrthoDB" id="5125543at2"/>
<gene>
    <name evidence="2" type="ORF">EKG37_06790</name>
</gene>
<dbReference type="GO" id="GO:0006644">
    <property type="term" value="P:phospholipid metabolic process"/>
    <property type="evidence" value="ECO:0007669"/>
    <property type="project" value="InterPro"/>
</dbReference>
<evidence type="ECO:0000313" key="2">
    <source>
        <dbReference type="EMBL" id="RTR33917.1"/>
    </source>
</evidence>
<dbReference type="AlphaFoldDB" id="A0A431WFH9"/>
<sequence>MQGGEGMPRFCLFPGYNWCGPGCSGPGAPINAVDAACQRHDLCYLYTRDRCMCDNEFMYRLEQLQNPYTPEGRHARVMLSHMRILRGFNCLFRR</sequence>
<dbReference type="InterPro" id="IPR036444">
    <property type="entry name" value="PLipase_A2_dom_sf"/>
</dbReference>
<comment type="caution">
    <text evidence="2">The sequence shown here is derived from an EMBL/GenBank/DDBJ whole genome shotgun (WGS) entry which is preliminary data.</text>
</comment>
<dbReference type="GO" id="GO:0004623">
    <property type="term" value="F:phospholipase A2 activity"/>
    <property type="evidence" value="ECO:0007669"/>
    <property type="project" value="InterPro"/>
</dbReference>
<dbReference type="GO" id="GO:0050482">
    <property type="term" value="P:arachidonate secretion"/>
    <property type="evidence" value="ECO:0007669"/>
    <property type="project" value="InterPro"/>
</dbReference>
<reference evidence="2 3" key="1">
    <citation type="submission" date="2018-12" db="EMBL/GenBank/DDBJ databases">
        <title>Bacillus yapensis draft genome sequence.</title>
        <authorList>
            <person name="Yu L."/>
            <person name="Xu X."/>
            <person name="Tang X."/>
        </authorList>
    </citation>
    <scope>NUCLEOTIDE SEQUENCE [LARGE SCALE GENOMIC DNA]</scope>
    <source>
        <strain evidence="2 3">XXST-01</strain>
    </source>
</reference>